<dbReference type="Proteomes" id="UP001346149">
    <property type="component" value="Unassembled WGS sequence"/>
</dbReference>
<name>A0AAN7K7D1_TRANT</name>
<dbReference type="AlphaFoldDB" id="A0AAN7K7D1"/>
<organism evidence="2 3">
    <name type="scientific">Trapa natans</name>
    <name type="common">Water chestnut</name>
    <dbReference type="NCBI Taxonomy" id="22666"/>
    <lineage>
        <taxon>Eukaryota</taxon>
        <taxon>Viridiplantae</taxon>
        <taxon>Streptophyta</taxon>
        <taxon>Embryophyta</taxon>
        <taxon>Tracheophyta</taxon>
        <taxon>Spermatophyta</taxon>
        <taxon>Magnoliopsida</taxon>
        <taxon>eudicotyledons</taxon>
        <taxon>Gunneridae</taxon>
        <taxon>Pentapetalae</taxon>
        <taxon>rosids</taxon>
        <taxon>malvids</taxon>
        <taxon>Myrtales</taxon>
        <taxon>Lythraceae</taxon>
        <taxon>Trapa</taxon>
    </lineage>
</organism>
<sequence>MTARTTSKDSNRNITTMKEGMEARCILYLWRALSMNANDGDIEDACKLLREAKQMHKNLSLVMYHTLVRGYCKLKEFHKVLGLLRDEELCD</sequence>
<accession>A0AAN7K7D1</accession>
<proteinExistence type="predicted"/>
<evidence type="ECO:0000313" key="2">
    <source>
        <dbReference type="EMBL" id="KAK4763228.1"/>
    </source>
</evidence>
<keyword evidence="1" id="KW-0677">Repeat</keyword>
<dbReference type="EMBL" id="JAXQNO010000024">
    <property type="protein sequence ID" value="KAK4763228.1"/>
    <property type="molecule type" value="Genomic_DNA"/>
</dbReference>
<keyword evidence="3" id="KW-1185">Reference proteome</keyword>
<evidence type="ECO:0008006" key="4">
    <source>
        <dbReference type="Google" id="ProtNLM"/>
    </source>
</evidence>
<evidence type="ECO:0000313" key="3">
    <source>
        <dbReference type="Proteomes" id="UP001346149"/>
    </source>
</evidence>
<dbReference type="Gene3D" id="1.25.40.10">
    <property type="entry name" value="Tetratricopeptide repeat domain"/>
    <property type="match status" value="1"/>
</dbReference>
<reference evidence="2 3" key="1">
    <citation type="journal article" date="2023" name="Hortic Res">
        <title>Pangenome of water caltrop reveals structural variations and asymmetric subgenome divergence after allopolyploidization.</title>
        <authorList>
            <person name="Zhang X."/>
            <person name="Chen Y."/>
            <person name="Wang L."/>
            <person name="Yuan Y."/>
            <person name="Fang M."/>
            <person name="Shi L."/>
            <person name="Lu R."/>
            <person name="Comes H.P."/>
            <person name="Ma Y."/>
            <person name="Chen Y."/>
            <person name="Huang G."/>
            <person name="Zhou Y."/>
            <person name="Zheng Z."/>
            <person name="Qiu Y."/>
        </authorList>
    </citation>
    <scope>NUCLEOTIDE SEQUENCE [LARGE SCALE GENOMIC DNA]</scope>
    <source>
        <strain evidence="2">F231</strain>
    </source>
</reference>
<dbReference type="InterPro" id="IPR011990">
    <property type="entry name" value="TPR-like_helical_dom_sf"/>
</dbReference>
<dbReference type="NCBIfam" id="TIGR00756">
    <property type="entry name" value="PPR"/>
    <property type="match status" value="1"/>
</dbReference>
<comment type="caution">
    <text evidence="2">The sequence shown here is derived from an EMBL/GenBank/DDBJ whole genome shotgun (WGS) entry which is preliminary data.</text>
</comment>
<gene>
    <name evidence="2" type="ORF">SAY86_008996</name>
</gene>
<dbReference type="InterPro" id="IPR002885">
    <property type="entry name" value="PPR_rpt"/>
</dbReference>
<dbReference type="Pfam" id="PF01535">
    <property type="entry name" value="PPR"/>
    <property type="match status" value="1"/>
</dbReference>
<evidence type="ECO:0000256" key="1">
    <source>
        <dbReference type="ARBA" id="ARBA00022737"/>
    </source>
</evidence>
<protein>
    <recommendedName>
        <fullName evidence="4">Pentatricopeptide repeat-containing protein</fullName>
    </recommendedName>
</protein>